<dbReference type="InterPro" id="IPR006597">
    <property type="entry name" value="Sel1-like"/>
</dbReference>
<protein>
    <submittedName>
        <fullName evidence="3">F-box protein</fullName>
    </submittedName>
</protein>
<dbReference type="OMA" id="VMLLADN"/>
<dbReference type="Pfam" id="PF00646">
    <property type="entry name" value="F-box"/>
    <property type="match status" value="1"/>
</dbReference>
<gene>
    <name evidence="3" type="ORF">ZOSMA_29G00870</name>
</gene>
<dbReference type="SUPFAM" id="SSF81901">
    <property type="entry name" value="HCP-like"/>
    <property type="match status" value="1"/>
</dbReference>
<dbReference type="InterPro" id="IPR053301">
    <property type="entry name" value="F-box_motif"/>
</dbReference>
<dbReference type="OrthoDB" id="272077at2759"/>
<dbReference type="AlphaFoldDB" id="A0A0K9PBI0"/>
<dbReference type="Proteomes" id="UP000036987">
    <property type="component" value="Unassembled WGS sequence"/>
</dbReference>
<dbReference type="Pfam" id="PF08238">
    <property type="entry name" value="Sel1"/>
    <property type="match status" value="4"/>
</dbReference>
<accession>A0A0K9PBI0</accession>
<comment type="caution">
    <text evidence="3">The sequence shown here is derived from an EMBL/GenBank/DDBJ whole genome shotgun (WGS) entry which is preliminary data.</text>
</comment>
<sequence length="330" mass="37175">MAPKRSKKNPITPSVTNRSLSRHSRRRHRSHRIHGRQNRPIVILESRSESGFSELPRDILSRIASAFDVPNLRAASLVCRSWWESLQTLREAMLFLHWGKRFKQGRRSDKALNSFHKGAAKGSALAMVDAGLMYWGMGRKDEARVLYRQAAELGYSVGQCNLGISYLEDEKPDPKEAVKWFLLAANSGYPRAQYSLGLAFQYGRGVDTDVFEAAKWYLRAAEGGNARAMYNISLCYSMGEGKPLCHQQAKIWLKRAANCGHGKAQFELGSHLLESGEVMQALVYLELATRGGIDAALPIKEQTLLSLSQVSRLRVISNVDKWHPTKFRSR</sequence>
<dbReference type="InterPro" id="IPR011990">
    <property type="entry name" value="TPR-like_helical_dom_sf"/>
</dbReference>
<dbReference type="EMBL" id="LFYR01000980">
    <property type="protein sequence ID" value="KMZ66438.1"/>
    <property type="molecule type" value="Genomic_DNA"/>
</dbReference>
<keyword evidence="4" id="KW-1185">Reference proteome</keyword>
<dbReference type="PANTHER" id="PTHR45088:SF1">
    <property type="entry name" value="OS04G0476000 PROTEIN"/>
    <property type="match status" value="1"/>
</dbReference>
<evidence type="ECO:0000313" key="4">
    <source>
        <dbReference type="Proteomes" id="UP000036987"/>
    </source>
</evidence>
<dbReference type="SMART" id="SM00671">
    <property type="entry name" value="SEL1"/>
    <property type="match status" value="4"/>
</dbReference>
<proteinExistence type="predicted"/>
<dbReference type="InterPro" id="IPR036047">
    <property type="entry name" value="F-box-like_dom_sf"/>
</dbReference>
<dbReference type="InterPro" id="IPR001810">
    <property type="entry name" value="F-box_dom"/>
</dbReference>
<name>A0A0K9PBI0_ZOSMR</name>
<evidence type="ECO:0000313" key="3">
    <source>
        <dbReference type="EMBL" id="KMZ66438.1"/>
    </source>
</evidence>
<feature type="region of interest" description="Disordered" evidence="1">
    <location>
        <begin position="1"/>
        <end position="39"/>
    </location>
</feature>
<organism evidence="3 4">
    <name type="scientific">Zostera marina</name>
    <name type="common">Eelgrass</name>
    <dbReference type="NCBI Taxonomy" id="29655"/>
    <lineage>
        <taxon>Eukaryota</taxon>
        <taxon>Viridiplantae</taxon>
        <taxon>Streptophyta</taxon>
        <taxon>Embryophyta</taxon>
        <taxon>Tracheophyta</taxon>
        <taxon>Spermatophyta</taxon>
        <taxon>Magnoliopsida</taxon>
        <taxon>Liliopsida</taxon>
        <taxon>Zosteraceae</taxon>
        <taxon>Zostera</taxon>
    </lineage>
</organism>
<reference evidence="4" key="1">
    <citation type="journal article" date="2016" name="Nature">
        <title>The genome of the seagrass Zostera marina reveals angiosperm adaptation to the sea.</title>
        <authorList>
            <person name="Olsen J.L."/>
            <person name="Rouze P."/>
            <person name="Verhelst B."/>
            <person name="Lin Y.-C."/>
            <person name="Bayer T."/>
            <person name="Collen J."/>
            <person name="Dattolo E."/>
            <person name="De Paoli E."/>
            <person name="Dittami S."/>
            <person name="Maumus F."/>
            <person name="Michel G."/>
            <person name="Kersting A."/>
            <person name="Lauritano C."/>
            <person name="Lohaus R."/>
            <person name="Toepel M."/>
            <person name="Tonon T."/>
            <person name="Vanneste K."/>
            <person name="Amirebrahimi M."/>
            <person name="Brakel J."/>
            <person name="Bostroem C."/>
            <person name="Chovatia M."/>
            <person name="Grimwood J."/>
            <person name="Jenkins J.W."/>
            <person name="Jueterbock A."/>
            <person name="Mraz A."/>
            <person name="Stam W.T."/>
            <person name="Tice H."/>
            <person name="Bornberg-Bauer E."/>
            <person name="Green P.J."/>
            <person name="Pearson G.A."/>
            <person name="Procaccini G."/>
            <person name="Duarte C.M."/>
            <person name="Schmutz J."/>
            <person name="Reusch T.B.H."/>
            <person name="Van de Peer Y."/>
        </authorList>
    </citation>
    <scope>NUCLEOTIDE SEQUENCE [LARGE SCALE GENOMIC DNA]</scope>
    <source>
        <strain evidence="4">cv. Finnish</strain>
    </source>
</reference>
<feature type="domain" description="F-box" evidence="2">
    <location>
        <begin position="52"/>
        <end position="82"/>
    </location>
</feature>
<dbReference type="SUPFAM" id="SSF81383">
    <property type="entry name" value="F-box domain"/>
    <property type="match status" value="1"/>
</dbReference>
<dbReference type="PANTHER" id="PTHR45088">
    <property type="entry name" value="OSJNBA0022H21.17 PROTEIN"/>
    <property type="match status" value="1"/>
</dbReference>
<dbReference type="STRING" id="29655.A0A0K9PBI0"/>
<evidence type="ECO:0000259" key="2">
    <source>
        <dbReference type="Pfam" id="PF00646"/>
    </source>
</evidence>
<dbReference type="Gene3D" id="1.25.40.10">
    <property type="entry name" value="Tetratricopeptide repeat domain"/>
    <property type="match status" value="2"/>
</dbReference>
<feature type="compositionally biased region" description="Basic residues" evidence="1">
    <location>
        <begin position="20"/>
        <end position="37"/>
    </location>
</feature>
<evidence type="ECO:0000256" key="1">
    <source>
        <dbReference type="SAM" id="MobiDB-lite"/>
    </source>
</evidence>
<dbReference type="Gene3D" id="1.20.1280.50">
    <property type="match status" value="1"/>
</dbReference>